<dbReference type="AlphaFoldDB" id="A0AAJ3H3A1"/>
<proteinExistence type="predicted"/>
<organism evidence="1 2">
    <name type="scientific">Pseudomonas yamanorum</name>
    <dbReference type="NCBI Taxonomy" id="515393"/>
    <lineage>
        <taxon>Bacteria</taxon>
        <taxon>Pseudomonadati</taxon>
        <taxon>Pseudomonadota</taxon>
        <taxon>Gammaproteobacteria</taxon>
        <taxon>Pseudomonadales</taxon>
        <taxon>Pseudomonadaceae</taxon>
        <taxon>Pseudomonas</taxon>
    </lineage>
</organism>
<evidence type="ECO:0000313" key="2">
    <source>
        <dbReference type="Proteomes" id="UP000546584"/>
    </source>
</evidence>
<dbReference type="RefSeq" id="WP_177026023.1">
    <property type="nucleotide sequence ID" value="NZ_JACAQR010000014.1"/>
</dbReference>
<reference evidence="1 2" key="1">
    <citation type="submission" date="2020-04" db="EMBL/GenBank/DDBJ databases">
        <title>Molecular characterization of pseudomonads from Agaricus bisporus reveal novel blotch 2 pathogens in Western Europe.</title>
        <authorList>
            <person name="Taparia T."/>
            <person name="Krijger M."/>
            <person name="Haynes E."/>
            <person name="Elpinstone J.G."/>
            <person name="Noble R."/>
            <person name="Van Der Wolf J."/>
        </authorList>
    </citation>
    <scope>NUCLEOTIDE SEQUENCE [LARGE SCALE GENOMIC DNA]</scope>
    <source>
        <strain evidence="1 2">IPO3753</strain>
    </source>
</reference>
<comment type="caution">
    <text evidence="1">The sequence shown here is derived from an EMBL/GenBank/DDBJ whole genome shotgun (WGS) entry which is preliminary data.</text>
</comment>
<dbReference type="Proteomes" id="UP000546584">
    <property type="component" value="Unassembled WGS sequence"/>
</dbReference>
<protein>
    <submittedName>
        <fullName evidence="1">Uncharacterized protein</fullName>
    </submittedName>
</protein>
<sequence length="106" mass="11579">MPASVLNQSVDIFCDVAYRTNGGGGIHPRAGSARRCEPCILASDHVAEAVDARPAPSLRDGVAVLSWVRKSGYISHDHRTQQKLFGPLPTIEGFVTSYRRDRGLFK</sequence>
<dbReference type="EMBL" id="JACAQR010000014">
    <property type="protein sequence ID" value="NWD42576.1"/>
    <property type="molecule type" value="Genomic_DNA"/>
</dbReference>
<accession>A0AAJ3H3A1</accession>
<evidence type="ECO:0000313" key="1">
    <source>
        <dbReference type="EMBL" id="NWD42576.1"/>
    </source>
</evidence>
<gene>
    <name evidence="1" type="ORF">HX826_11960</name>
</gene>
<name>A0AAJ3H3A1_9PSED</name>